<feature type="compositionally biased region" description="Polar residues" evidence="1">
    <location>
        <begin position="242"/>
        <end position="261"/>
    </location>
</feature>
<feature type="compositionally biased region" description="Low complexity" evidence="1">
    <location>
        <begin position="38"/>
        <end position="50"/>
    </location>
</feature>
<feature type="region of interest" description="Disordered" evidence="1">
    <location>
        <begin position="288"/>
        <end position="354"/>
    </location>
</feature>
<proteinExistence type="predicted"/>
<dbReference type="OMA" id="RIFAEMF"/>
<name>A0A7N0UEF8_KALFE</name>
<dbReference type="GO" id="GO:0006406">
    <property type="term" value="P:mRNA export from nucleus"/>
    <property type="evidence" value="ECO:0007669"/>
    <property type="project" value="TreeGrafter"/>
</dbReference>
<dbReference type="InterPro" id="IPR005062">
    <property type="entry name" value="SAC3/GANP/THP3_conserved"/>
</dbReference>
<feature type="region of interest" description="Disordered" evidence="1">
    <location>
        <begin position="1"/>
        <end position="83"/>
    </location>
</feature>
<dbReference type="PROSITE" id="PS50250">
    <property type="entry name" value="PCI"/>
    <property type="match status" value="1"/>
</dbReference>
<protein>
    <recommendedName>
        <fullName evidence="2">PCI domain-containing protein</fullName>
    </recommendedName>
</protein>
<dbReference type="GO" id="GO:0005737">
    <property type="term" value="C:cytoplasm"/>
    <property type="evidence" value="ECO:0007669"/>
    <property type="project" value="TreeGrafter"/>
</dbReference>
<feature type="region of interest" description="Disordered" evidence="1">
    <location>
        <begin position="372"/>
        <end position="400"/>
    </location>
</feature>
<feature type="compositionally biased region" description="Basic and acidic residues" evidence="1">
    <location>
        <begin position="391"/>
        <end position="400"/>
    </location>
</feature>
<accession>A0A7N0UEF8</accession>
<dbReference type="GO" id="GO:0034399">
    <property type="term" value="C:nuclear periphery"/>
    <property type="evidence" value="ECO:0007669"/>
    <property type="project" value="EnsemblPlants"/>
</dbReference>
<evidence type="ECO:0000313" key="3">
    <source>
        <dbReference type="EnsemblPlants" id="Kaladp0062s0226.1.v1.1"/>
    </source>
</evidence>
<feature type="domain" description="PCI" evidence="2">
    <location>
        <begin position="566"/>
        <end position="748"/>
    </location>
</feature>
<dbReference type="EnsemblPlants" id="Kaladp0062s0226.1.v1.1">
    <property type="protein sequence ID" value="Kaladp0062s0226.1.v1.1"/>
    <property type="gene ID" value="Kaladp0062s0226.v1.1"/>
</dbReference>
<feature type="compositionally biased region" description="Basic and acidic residues" evidence="1">
    <location>
        <begin position="870"/>
        <end position="880"/>
    </location>
</feature>
<feature type="compositionally biased region" description="Polar residues" evidence="1">
    <location>
        <begin position="372"/>
        <end position="386"/>
    </location>
</feature>
<dbReference type="Gene3D" id="1.25.40.990">
    <property type="match status" value="1"/>
</dbReference>
<feature type="compositionally biased region" description="Polar residues" evidence="1">
    <location>
        <begin position="100"/>
        <end position="118"/>
    </location>
</feature>
<dbReference type="FunFam" id="1.25.40.990:FF:000004">
    <property type="entry name" value="Putative peptidase C48 domain family protein"/>
    <property type="match status" value="1"/>
</dbReference>
<feature type="region of interest" description="Disordered" evidence="1">
    <location>
        <begin position="240"/>
        <end position="261"/>
    </location>
</feature>
<feature type="compositionally biased region" description="Pro residues" evidence="1">
    <location>
        <begin position="28"/>
        <end position="37"/>
    </location>
</feature>
<feature type="compositionally biased region" description="Low complexity" evidence="1">
    <location>
        <begin position="197"/>
        <end position="208"/>
    </location>
</feature>
<feature type="region of interest" description="Disordered" evidence="1">
    <location>
        <begin position="95"/>
        <end position="153"/>
    </location>
</feature>
<dbReference type="PANTHER" id="PTHR12436">
    <property type="entry name" value="80 KDA MCM3-ASSOCIATED PROTEIN"/>
    <property type="match status" value="1"/>
</dbReference>
<feature type="compositionally biased region" description="Low complexity" evidence="1">
    <location>
        <begin position="7"/>
        <end position="18"/>
    </location>
</feature>
<evidence type="ECO:0000256" key="1">
    <source>
        <dbReference type="SAM" id="MobiDB-lite"/>
    </source>
</evidence>
<evidence type="ECO:0000313" key="4">
    <source>
        <dbReference type="Proteomes" id="UP000594263"/>
    </source>
</evidence>
<feature type="region of interest" description="Disordered" evidence="1">
    <location>
        <begin position="184"/>
        <end position="211"/>
    </location>
</feature>
<organism evidence="3 4">
    <name type="scientific">Kalanchoe fedtschenkoi</name>
    <name type="common">Lavender scallops</name>
    <name type="synonym">South American air plant</name>
    <dbReference type="NCBI Taxonomy" id="63787"/>
    <lineage>
        <taxon>Eukaryota</taxon>
        <taxon>Viridiplantae</taxon>
        <taxon>Streptophyta</taxon>
        <taxon>Embryophyta</taxon>
        <taxon>Tracheophyta</taxon>
        <taxon>Spermatophyta</taxon>
        <taxon>Magnoliopsida</taxon>
        <taxon>eudicotyledons</taxon>
        <taxon>Gunneridae</taxon>
        <taxon>Pentapetalae</taxon>
        <taxon>Saxifragales</taxon>
        <taxon>Crassulaceae</taxon>
        <taxon>Kalanchoe</taxon>
    </lineage>
</organism>
<feature type="compositionally biased region" description="Low complexity" evidence="1">
    <location>
        <begin position="119"/>
        <end position="134"/>
    </location>
</feature>
<dbReference type="Pfam" id="PF03399">
    <property type="entry name" value="SAC3_GANP"/>
    <property type="match status" value="1"/>
</dbReference>
<dbReference type="InterPro" id="IPR045107">
    <property type="entry name" value="SAC3/GANP/THP3"/>
</dbReference>
<evidence type="ECO:0000259" key="2">
    <source>
        <dbReference type="PROSITE" id="PS50250"/>
    </source>
</evidence>
<dbReference type="PANTHER" id="PTHR12436:SF17">
    <property type="entry name" value="SAC3 FAMILY PROTEIN B"/>
    <property type="match status" value="1"/>
</dbReference>
<sequence>MAFQGFRSSSGPARPPSSKVLFGGVNRPPAPSPPPPLFDSSPLRSPPLFDATPPQPSPPSRGAGATYSPQSPPPGFESPSVIGVSYPLSRANISRPIADQGQSGSINGTKNVYTYQRPSTTNTSSTSGTATQGSIPELYELNRTSPPFPVANSRDSFGNNILSRKLSPPKSPLPKAFMNHQSNIQSAQSGAAQRPASNSNMGGSRSRSPVSYADLPYLQEPPSVSPAAAATAAYTLPRETLFKNSPRTSSPPIASSKQGLRNDVHNMQNPVQRLSTSTTVAPVMQTVPFKSQPHTHREVIPPSRNNDLENLDFRRPSIPKRTRSPPALLRDMDSQEVLQPTQNDSDRETQAKAKRMARFKIELREDEPKSLNNIQKLPGSRPSNSIVEKGIPIKDHPDESMRQYPNDNSMSDYEALESSNVIMGLCPDMCPESERAERERKGDLDQYERLDGDRNQTDKSLAVKKYTRTAEREAVLIRPMPILQKTIQYLLNLLNNPYDDRFLGMYNFLWDRMRAIRMDLRMQHIFNLEAITMLEQMIRLHIVAMHELCEYTKGEGFSEGFDAHLNIEQMNKTSVELFQMYDDHRKKGVDVPTEKEFRGYYALLKLDKHPGYKVEPAELSLELSKMNPELRQKPEILFARDVARACRTGNFIAFFRLARRATYLQACLMHAHFAKLRTKALASLHSGLLNGQGIPVSQVSQWLALEEDEADSLLDFHGFSLKDFDEPYMVKDGPFLNSEKDYPTKCSNLVHLKKSKRIVDDIMSSITVPVPNKERKIIEPHKIHKIRKEGFPVVQHVKQNNLPREVEVNMIDQEPPSAENDGLSDMPVEETPTVSYLNKSWVPSISIPTWSLPSALKSPPMKPIAKDTRMVEPVSRDSPKKSFLLSPSPPSPKPMPLQIADTKDIQETPAGDIHFGEAKSEVPGDLEDPEIPDFADNYQVMVANEVTEINYDKEVAEAKLKLIIRIWKRRTSKIKVLREKRVFAANAALNSLSLGLPIRSSINVPSTSLKFDINHVMRERYEKREKCWSPLNVSEVVADQLCKRNPEAGCLCFKLIICSQLNNHDISSAKHKVAGHRTASWLLSKFIPDRKVDDDLLVLFRDLAIWRTWVSSHSSSDAICCLSVIKHLRYEDPEKELTGANAILFLLYDGISLELQRASLHKLLMSLPSGSRLPLLILCGSYEEVPDPSASVFSKLDLCNVDKTRISEVHVMFLSGKRELESSDRFHSDDQLRHGLRWMASQSPVQPILHCAEIRDVVLCHLKSSLDRLMRMSAYEVNPEDCVAAFNTALDKSVLEVVEAAKGNPTGWPCPEIILLDNSCNEHRACDLYLPSIGWSSPQRTDELVCTLNSCKLPALTEDLTWLHEGSFMGEEIEKHTLQLENCLVGYLTKSAKVLGLALARQEARLILQKNTRLELHNSRFYLVPDWAAIYQRIFNWQMMNLIKGKHSAVYLPRHEDGVPQTSSIDSVMTDVILSLPYCLDRPSLDEMVEVGRAVPEVHLPSLLTDPVCSHVQVGTYSSNPAEYERDRAQDRERNAGDVELHLNHLLPGTSTEFEAAARKEAERLSELLNSCDMLQNSISKKLSLYF</sequence>
<dbReference type="Proteomes" id="UP000594263">
    <property type="component" value="Unplaced"/>
</dbReference>
<dbReference type="GO" id="GO:0070390">
    <property type="term" value="C:transcription export complex 2"/>
    <property type="evidence" value="ECO:0007669"/>
    <property type="project" value="TreeGrafter"/>
</dbReference>
<dbReference type="InterPro" id="IPR000717">
    <property type="entry name" value="PCI_dom"/>
</dbReference>
<dbReference type="Gramene" id="Kaladp0062s0226.1.v1.1">
    <property type="protein sequence ID" value="Kaladp0062s0226.1.v1.1"/>
    <property type="gene ID" value="Kaladp0062s0226.v1.1"/>
</dbReference>
<reference evidence="3" key="1">
    <citation type="submission" date="2021-01" db="UniProtKB">
        <authorList>
            <consortium name="EnsemblPlants"/>
        </authorList>
    </citation>
    <scope>IDENTIFICATION</scope>
</reference>
<feature type="region of interest" description="Disordered" evidence="1">
    <location>
        <begin position="870"/>
        <end position="893"/>
    </location>
</feature>
<keyword evidence="4" id="KW-1185">Reference proteome</keyword>